<organism evidence="6">
    <name type="scientific">hydrothermal vent metagenome</name>
    <dbReference type="NCBI Taxonomy" id="652676"/>
    <lineage>
        <taxon>unclassified sequences</taxon>
        <taxon>metagenomes</taxon>
        <taxon>ecological metagenomes</taxon>
    </lineage>
</organism>
<evidence type="ECO:0000256" key="1">
    <source>
        <dbReference type="ARBA" id="ARBA00007358"/>
    </source>
</evidence>
<dbReference type="InterPro" id="IPR018211">
    <property type="entry name" value="ADH_Fe_CS"/>
</dbReference>
<dbReference type="AlphaFoldDB" id="A0A3B1CED4"/>
<dbReference type="CDD" id="cd14861">
    <property type="entry name" value="Fe-ADH-like"/>
    <property type="match status" value="1"/>
</dbReference>
<dbReference type="Gene3D" id="3.40.50.1970">
    <property type="match status" value="1"/>
</dbReference>
<dbReference type="EC" id="1.1.1.1" evidence="6"/>
<dbReference type="SUPFAM" id="SSF56796">
    <property type="entry name" value="Dehydroquinate synthase-like"/>
    <property type="match status" value="1"/>
</dbReference>
<feature type="domain" description="Alcohol dehydrogenase iron-type/glycerol dehydrogenase GldA" evidence="4">
    <location>
        <begin position="15"/>
        <end position="188"/>
    </location>
</feature>
<dbReference type="Pfam" id="PF25137">
    <property type="entry name" value="ADH_Fe_C"/>
    <property type="match status" value="1"/>
</dbReference>
<protein>
    <submittedName>
        <fullName evidence="6">Alcohol dehydrogenase</fullName>
        <ecNumber evidence="6">1.1.1.1</ecNumber>
    </submittedName>
</protein>
<dbReference type="InterPro" id="IPR039697">
    <property type="entry name" value="Alcohol_dehydrogenase_Fe"/>
</dbReference>
<dbReference type="GO" id="GO:0046872">
    <property type="term" value="F:metal ion binding"/>
    <property type="evidence" value="ECO:0007669"/>
    <property type="project" value="InterPro"/>
</dbReference>
<keyword evidence="3" id="KW-0520">NAD</keyword>
<sequence>MSTKDNKLQGVWHYPTSVHFGVGRISRLPETCRSLNISHPLLVTDTGLLTQDFILKSLETNAEAGLECRLFSEVKSNPTGKNIDEGVKAYHEARCDGVIAMGGGSALDAGKAIALMVGQDRPIWDFEDIGENWLRVKPEAIAPSIAIPTTAGTGSEVGRAAVILDTSCQIKKIIFHPKMLPEVVIADPALTRSLPAHLTAATGLDAFVHLLEAYCTPGFHPMAEGIALEGMRLVKENLLRAFEAGQDLSARAYMMSASLMGAVAFQKGLGAVHALAHPLGAIFDKHHGLLNAILLPYVLRRNRPAIEKKMKRAAIYIGLSDASFEVFYDWVLSLRKTLQIPETLQDIGITASERDRIGQMAFDDPSASGNPISFTAEDYAAIFEDAVMGKGL</sequence>
<reference evidence="6" key="1">
    <citation type="submission" date="2018-06" db="EMBL/GenBank/DDBJ databases">
        <authorList>
            <person name="Zhirakovskaya E."/>
        </authorList>
    </citation>
    <scope>NUCLEOTIDE SEQUENCE</scope>
</reference>
<dbReference type="InterPro" id="IPR056798">
    <property type="entry name" value="ADH_Fe_C"/>
</dbReference>
<dbReference type="Gene3D" id="1.20.1090.10">
    <property type="entry name" value="Dehydroquinate synthase-like - alpha domain"/>
    <property type="match status" value="1"/>
</dbReference>
<dbReference type="InterPro" id="IPR001670">
    <property type="entry name" value="ADH_Fe/GldA"/>
</dbReference>
<dbReference type="FunFam" id="1.20.1090.10:FF:000001">
    <property type="entry name" value="Aldehyde-alcohol dehydrogenase"/>
    <property type="match status" value="1"/>
</dbReference>
<keyword evidence="2 6" id="KW-0560">Oxidoreductase</keyword>
<comment type="similarity">
    <text evidence="1">Belongs to the iron-containing alcohol dehydrogenase family.</text>
</comment>
<evidence type="ECO:0000259" key="4">
    <source>
        <dbReference type="Pfam" id="PF00465"/>
    </source>
</evidence>
<evidence type="ECO:0000256" key="2">
    <source>
        <dbReference type="ARBA" id="ARBA00023002"/>
    </source>
</evidence>
<dbReference type="PANTHER" id="PTHR11496:SF102">
    <property type="entry name" value="ALCOHOL DEHYDROGENASE 4"/>
    <property type="match status" value="1"/>
</dbReference>
<evidence type="ECO:0000259" key="5">
    <source>
        <dbReference type="Pfam" id="PF25137"/>
    </source>
</evidence>
<dbReference type="GO" id="GO:0004022">
    <property type="term" value="F:alcohol dehydrogenase (NAD+) activity"/>
    <property type="evidence" value="ECO:0007669"/>
    <property type="project" value="UniProtKB-EC"/>
</dbReference>
<dbReference type="Pfam" id="PF00465">
    <property type="entry name" value="Fe-ADH"/>
    <property type="match status" value="1"/>
</dbReference>
<evidence type="ECO:0000313" key="6">
    <source>
        <dbReference type="EMBL" id="VAX26582.1"/>
    </source>
</evidence>
<accession>A0A3B1CED4</accession>
<dbReference type="EMBL" id="UOGF01000016">
    <property type="protein sequence ID" value="VAX26582.1"/>
    <property type="molecule type" value="Genomic_DNA"/>
</dbReference>
<dbReference type="PROSITE" id="PS00913">
    <property type="entry name" value="ADH_IRON_1"/>
    <property type="match status" value="1"/>
</dbReference>
<gene>
    <name evidence="6" type="ORF">MNBD_NITROSPIRAE01-930</name>
</gene>
<dbReference type="FunFam" id="3.40.50.1970:FF:000003">
    <property type="entry name" value="Alcohol dehydrogenase, iron-containing"/>
    <property type="match status" value="1"/>
</dbReference>
<name>A0A3B1CED4_9ZZZZ</name>
<proteinExistence type="inferred from homology"/>
<feature type="domain" description="Fe-containing alcohol dehydrogenase-like C-terminal" evidence="5">
    <location>
        <begin position="199"/>
        <end position="386"/>
    </location>
</feature>
<dbReference type="PANTHER" id="PTHR11496">
    <property type="entry name" value="ALCOHOL DEHYDROGENASE"/>
    <property type="match status" value="1"/>
</dbReference>
<evidence type="ECO:0000256" key="3">
    <source>
        <dbReference type="ARBA" id="ARBA00023027"/>
    </source>
</evidence>